<dbReference type="AlphaFoldDB" id="A0A0M0JJ80"/>
<feature type="non-terminal residue" evidence="1">
    <location>
        <position position="1"/>
    </location>
</feature>
<gene>
    <name evidence="1" type="ORF">Ctob_006811</name>
</gene>
<evidence type="ECO:0000313" key="1">
    <source>
        <dbReference type="EMBL" id="KOO26392.1"/>
    </source>
</evidence>
<accession>A0A0M0JJ80</accession>
<dbReference type="Proteomes" id="UP000037460">
    <property type="component" value="Unassembled WGS sequence"/>
</dbReference>
<protein>
    <submittedName>
        <fullName evidence="1">Uncharacterized protein</fullName>
    </submittedName>
</protein>
<proteinExistence type="predicted"/>
<comment type="caution">
    <text evidence="1">The sequence shown here is derived from an EMBL/GenBank/DDBJ whole genome shotgun (WGS) entry which is preliminary data.</text>
</comment>
<reference evidence="2" key="1">
    <citation type="journal article" date="2015" name="PLoS Genet.">
        <title>Genome Sequence and Transcriptome Analyses of Chrysochromulina tobin: Metabolic Tools for Enhanced Algal Fitness in the Prominent Order Prymnesiales (Haptophyceae).</title>
        <authorList>
            <person name="Hovde B.T."/>
            <person name="Deodato C.R."/>
            <person name="Hunsperger H.M."/>
            <person name="Ryken S.A."/>
            <person name="Yost W."/>
            <person name="Jha R.K."/>
            <person name="Patterson J."/>
            <person name="Monnat R.J. Jr."/>
            <person name="Barlow S.B."/>
            <person name="Starkenburg S.R."/>
            <person name="Cattolico R.A."/>
        </authorList>
    </citation>
    <scope>NUCLEOTIDE SEQUENCE</scope>
    <source>
        <strain evidence="2">CCMP291</strain>
    </source>
</reference>
<feature type="non-terminal residue" evidence="1">
    <location>
        <position position="134"/>
    </location>
</feature>
<dbReference type="EMBL" id="JWZX01002859">
    <property type="protein sequence ID" value="KOO26392.1"/>
    <property type="molecule type" value="Genomic_DNA"/>
</dbReference>
<keyword evidence="2" id="KW-1185">Reference proteome</keyword>
<evidence type="ECO:0000313" key="2">
    <source>
        <dbReference type="Proteomes" id="UP000037460"/>
    </source>
</evidence>
<name>A0A0M0JJ80_9EUKA</name>
<sequence>YRVVCDPKIKSGRRITHTAVRKPTICTREPFTTHASMHSIPLRKKSDALRSSARSGYLMRRLRHAVSRPCDAMHCPGAICCPAPRTLRTVLQPHIRFCDELIADAMRRRPPKPTSWLRRVLRGRPAWQLPSGWR</sequence>
<organism evidence="1 2">
    <name type="scientific">Chrysochromulina tobinii</name>
    <dbReference type="NCBI Taxonomy" id="1460289"/>
    <lineage>
        <taxon>Eukaryota</taxon>
        <taxon>Haptista</taxon>
        <taxon>Haptophyta</taxon>
        <taxon>Prymnesiophyceae</taxon>
        <taxon>Prymnesiales</taxon>
        <taxon>Chrysochromulinaceae</taxon>
        <taxon>Chrysochromulina</taxon>
    </lineage>
</organism>